<organism evidence="1 2">
    <name type="scientific">Mycena citricolor</name>
    <dbReference type="NCBI Taxonomy" id="2018698"/>
    <lineage>
        <taxon>Eukaryota</taxon>
        <taxon>Fungi</taxon>
        <taxon>Dikarya</taxon>
        <taxon>Basidiomycota</taxon>
        <taxon>Agaricomycotina</taxon>
        <taxon>Agaricomycetes</taxon>
        <taxon>Agaricomycetidae</taxon>
        <taxon>Agaricales</taxon>
        <taxon>Marasmiineae</taxon>
        <taxon>Mycenaceae</taxon>
        <taxon>Mycena</taxon>
    </lineage>
</organism>
<accession>A0AAD2HJA5</accession>
<name>A0AAD2HJA5_9AGAR</name>
<dbReference type="Proteomes" id="UP001295794">
    <property type="component" value="Unassembled WGS sequence"/>
</dbReference>
<proteinExistence type="predicted"/>
<comment type="caution">
    <text evidence="1">The sequence shown here is derived from an EMBL/GenBank/DDBJ whole genome shotgun (WGS) entry which is preliminary data.</text>
</comment>
<dbReference type="EMBL" id="CAVNYO010000405">
    <property type="protein sequence ID" value="CAK5275900.1"/>
    <property type="molecule type" value="Genomic_DNA"/>
</dbReference>
<sequence length="97" mass="10810">MDHFGEGVTLHMNCIIPITDRQGSDLIHGDDFPRHVWNCMRVQGSRPCSSGLGSLAHLARLDVFPNLVSHPWPPVVPFHHLLRLVDPGVSDQRCVVV</sequence>
<evidence type="ECO:0000313" key="2">
    <source>
        <dbReference type="Proteomes" id="UP001295794"/>
    </source>
</evidence>
<keyword evidence="2" id="KW-1185">Reference proteome</keyword>
<protein>
    <submittedName>
        <fullName evidence="1">Uncharacterized protein</fullName>
    </submittedName>
</protein>
<reference evidence="1" key="1">
    <citation type="submission" date="2023-11" db="EMBL/GenBank/DDBJ databases">
        <authorList>
            <person name="De Vega J J."/>
            <person name="De Vega J J."/>
        </authorList>
    </citation>
    <scope>NUCLEOTIDE SEQUENCE</scope>
</reference>
<gene>
    <name evidence="1" type="ORF">MYCIT1_LOCUS23990</name>
</gene>
<dbReference type="AlphaFoldDB" id="A0AAD2HJA5"/>
<evidence type="ECO:0000313" key="1">
    <source>
        <dbReference type="EMBL" id="CAK5275900.1"/>
    </source>
</evidence>